<dbReference type="Pfam" id="PF22936">
    <property type="entry name" value="Pol_BBD"/>
    <property type="match status" value="1"/>
</dbReference>
<proteinExistence type="predicted"/>
<sequence length="221" mass="25471">MKPVPYRRHTFNLWKKLSELFESKNAQNKAFLIQKLVNLKYKDGSSVAEHLSNFQNLVNYWETLVVSLSNFTPNGKLTFNMVKDSLLNEETKRKGQGMTSSSTHNEALVMKSRGRSHQRNSHRYDDRSKSLMKMGNQGVSKVVGIGEIWLKTNIGCKLHLKNVRHIPDMRLNLISIQELDEDGYHNSFGNGKWKCTKWTLVITKGEKQNTLYWISAKLSTP</sequence>
<dbReference type="EMBL" id="CM003612">
    <property type="protein sequence ID" value="KYP59394.1"/>
    <property type="molecule type" value="Genomic_DNA"/>
</dbReference>
<evidence type="ECO:0000256" key="1">
    <source>
        <dbReference type="SAM" id="MobiDB-lite"/>
    </source>
</evidence>
<name>A0A151SX85_CAJCA</name>
<accession>A0A151SX85</accession>
<gene>
    <name evidence="3" type="ORF">KK1_014828</name>
</gene>
<keyword evidence="4" id="KW-1185">Reference proteome</keyword>
<dbReference type="AlphaFoldDB" id="A0A151SX85"/>
<evidence type="ECO:0000313" key="4">
    <source>
        <dbReference type="Proteomes" id="UP000075243"/>
    </source>
</evidence>
<feature type="domain" description="Retrovirus-related Pol polyprotein from transposon TNT 1-94-like beta-barrel" evidence="2">
    <location>
        <begin position="124"/>
        <end position="184"/>
    </location>
</feature>
<dbReference type="Pfam" id="PF14223">
    <property type="entry name" value="Retrotran_gag_2"/>
    <property type="match status" value="1"/>
</dbReference>
<feature type="region of interest" description="Disordered" evidence="1">
    <location>
        <begin position="91"/>
        <end position="127"/>
    </location>
</feature>
<reference evidence="3 4" key="1">
    <citation type="journal article" date="2012" name="Nat. Biotechnol.">
        <title>Draft genome sequence of pigeonpea (Cajanus cajan), an orphan legume crop of resource-poor farmers.</title>
        <authorList>
            <person name="Varshney R.K."/>
            <person name="Chen W."/>
            <person name="Li Y."/>
            <person name="Bharti A.K."/>
            <person name="Saxena R.K."/>
            <person name="Schlueter J.A."/>
            <person name="Donoghue M.T."/>
            <person name="Azam S."/>
            <person name="Fan G."/>
            <person name="Whaley A.M."/>
            <person name="Farmer A.D."/>
            <person name="Sheridan J."/>
            <person name="Iwata A."/>
            <person name="Tuteja R."/>
            <person name="Penmetsa R.V."/>
            <person name="Wu W."/>
            <person name="Upadhyaya H.D."/>
            <person name="Yang S.P."/>
            <person name="Shah T."/>
            <person name="Saxena K.B."/>
            <person name="Michael T."/>
            <person name="McCombie W.R."/>
            <person name="Yang B."/>
            <person name="Zhang G."/>
            <person name="Yang H."/>
            <person name="Wang J."/>
            <person name="Spillane C."/>
            <person name="Cook D.R."/>
            <person name="May G.D."/>
            <person name="Xu X."/>
            <person name="Jackson S.A."/>
        </authorList>
    </citation>
    <scope>NUCLEOTIDE SEQUENCE [LARGE SCALE GENOMIC DNA]</scope>
    <source>
        <strain evidence="4">cv. Asha</strain>
    </source>
</reference>
<evidence type="ECO:0000313" key="3">
    <source>
        <dbReference type="EMBL" id="KYP59394.1"/>
    </source>
</evidence>
<protein>
    <submittedName>
        <fullName evidence="3">Retrovirus-related Pol polyprotein from transposon TNT 1-94</fullName>
    </submittedName>
</protein>
<organism evidence="3 4">
    <name type="scientific">Cajanus cajan</name>
    <name type="common">Pigeon pea</name>
    <name type="synonym">Cajanus indicus</name>
    <dbReference type="NCBI Taxonomy" id="3821"/>
    <lineage>
        <taxon>Eukaryota</taxon>
        <taxon>Viridiplantae</taxon>
        <taxon>Streptophyta</taxon>
        <taxon>Embryophyta</taxon>
        <taxon>Tracheophyta</taxon>
        <taxon>Spermatophyta</taxon>
        <taxon>Magnoliopsida</taxon>
        <taxon>eudicotyledons</taxon>
        <taxon>Gunneridae</taxon>
        <taxon>Pentapetalae</taxon>
        <taxon>rosids</taxon>
        <taxon>fabids</taxon>
        <taxon>Fabales</taxon>
        <taxon>Fabaceae</taxon>
        <taxon>Papilionoideae</taxon>
        <taxon>50 kb inversion clade</taxon>
        <taxon>NPAAA clade</taxon>
        <taxon>indigoferoid/millettioid clade</taxon>
        <taxon>Phaseoleae</taxon>
        <taxon>Cajanus</taxon>
    </lineage>
</organism>
<feature type="compositionally biased region" description="Basic residues" evidence="1">
    <location>
        <begin position="112"/>
        <end position="121"/>
    </location>
</feature>
<dbReference type="InterPro" id="IPR054722">
    <property type="entry name" value="PolX-like_BBD"/>
</dbReference>
<dbReference type="Proteomes" id="UP000075243">
    <property type="component" value="Chromosome 10"/>
</dbReference>
<dbReference type="Gramene" id="C.cajan_14399.t">
    <property type="protein sequence ID" value="C.cajan_14399.t"/>
    <property type="gene ID" value="C.cajan_14399"/>
</dbReference>
<evidence type="ECO:0000259" key="2">
    <source>
        <dbReference type="Pfam" id="PF22936"/>
    </source>
</evidence>